<feature type="transmembrane region" description="Helical" evidence="6">
    <location>
        <begin position="26"/>
        <end position="46"/>
    </location>
</feature>
<dbReference type="Pfam" id="PF07690">
    <property type="entry name" value="MFS_1"/>
    <property type="match status" value="1"/>
</dbReference>
<feature type="transmembrane region" description="Helical" evidence="6">
    <location>
        <begin position="266"/>
        <end position="286"/>
    </location>
</feature>
<gene>
    <name evidence="7" type="ORF">N9A08_15195</name>
</gene>
<dbReference type="PANTHER" id="PTHR23513:SF11">
    <property type="entry name" value="STAPHYLOFERRIN A TRANSPORTER"/>
    <property type="match status" value="1"/>
</dbReference>
<keyword evidence="4 6" id="KW-1133">Transmembrane helix</keyword>
<dbReference type="InterPro" id="IPR011701">
    <property type="entry name" value="MFS"/>
</dbReference>
<sequence>MSRTLSFSYLEALKNKRLAAFLSGDLVSRIGDGMTLVALPVLVLGLPSEVPAAVRLSLVYAVPLAAPLIVSLFFGLGTKRFDPAVTVAADSALRILFYGLAAGLALGGTLTFGWLLALLSAGSVLRSLGAGARRLFALGLAGPEGSYAVNGMIGLSLGAGMFVFGPACGGLLLLSGSAAPALLANAGTYVALLAAVLVVRHSSAQPGPRPADPPAAVSGWSILRSKPRILRLFAVLFLYDLFYAPVEIAMPLLMLHDLDQPSTALGTIWACYGFGALAGAVAVNYLRRFPPAPVLVAVIAGWALCVAALGLSGTGAAAFAAFGAAGFVYAPFNPLVFVVLQGQLADHEQQPVFTLWTAGLTAALPLGLALGGPLVSMVGSRQSLFLSAAVSLGLALAALAILRHELWPASSRPRSRRKRSAVPAAGKNG</sequence>
<dbReference type="Proteomes" id="UP001063368">
    <property type="component" value="Chromosome"/>
</dbReference>
<feature type="transmembrane region" description="Helical" evidence="6">
    <location>
        <begin position="96"/>
        <end position="125"/>
    </location>
</feature>
<evidence type="ECO:0000256" key="3">
    <source>
        <dbReference type="ARBA" id="ARBA00022692"/>
    </source>
</evidence>
<dbReference type="InterPro" id="IPR036259">
    <property type="entry name" value="MFS_trans_sf"/>
</dbReference>
<protein>
    <submittedName>
        <fullName evidence="7">MFS transporter</fullName>
    </submittedName>
</protein>
<evidence type="ECO:0000313" key="7">
    <source>
        <dbReference type="EMBL" id="UYB35938.1"/>
    </source>
</evidence>
<keyword evidence="2" id="KW-1003">Cell membrane</keyword>
<feature type="transmembrane region" description="Helical" evidence="6">
    <location>
        <begin position="317"/>
        <end position="340"/>
    </location>
</feature>
<evidence type="ECO:0000256" key="1">
    <source>
        <dbReference type="ARBA" id="ARBA00004651"/>
    </source>
</evidence>
<comment type="subcellular location">
    <subcellularLocation>
        <location evidence="1">Cell membrane</location>
        <topology evidence="1">Multi-pass membrane protein</topology>
    </subcellularLocation>
</comment>
<dbReference type="SUPFAM" id="SSF103473">
    <property type="entry name" value="MFS general substrate transporter"/>
    <property type="match status" value="1"/>
</dbReference>
<keyword evidence="8" id="KW-1185">Reference proteome</keyword>
<feature type="transmembrane region" description="Helical" evidence="6">
    <location>
        <begin position="293"/>
        <end position="311"/>
    </location>
</feature>
<keyword evidence="3 6" id="KW-0812">Transmembrane</keyword>
<evidence type="ECO:0000256" key="5">
    <source>
        <dbReference type="ARBA" id="ARBA00023136"/>
    </source>
</evidence>
<feature type="transmembrane region" description="Helical" evidence="6">
    <location>
        <begin position="58"/>
        <end position="76"/>
    </location>
</feature>
<feature type="transmembrane region" description="Helical" evidence="6">
    <location>
        <begin position="229"/>
        <end position="246"/>
    </location>
</feature>
<feature type="transmembrane region" description="Helical" evidence="6">
    <location>
        <begin position="384"/>
        <end position="402"/>
    </location>
</feature>
<dbReference type="EMBL" id="CP106856">
    <property type="protein sequence ID" value="UYB35938.1"/>
    <property type="molecule type" value="Genomic_DNA"/>
</dbReference>
<dbReference type="PANTHER" id="PTHR23513">
    <property type="entry name" value="INTEGRAL MEMBRANE EFFLUX PROTEIN-RELATED"/>
    <property type="match status" value="1"/>
</dbReference>
<feature type="transmembrane region" description="Helical" evidence="6">
    <location>
        <begin position="146"/>
        <end position="172"/>
    </location>
</feature>
<proteinExistence type="predicted"/>
<dbReference type="RefSeq" id="WP_263127788.1">
    <property type="nucleotide sequence ID" value="NZ_CP106856.1"/>
</dbReference>
<dbReference type="Gene3D" id="1.20.1250.20">
    <property type="entry name" value="MFS general substrate transporter like domains"/>
    <property type="match status" value="1"/>
</dbReference>
<reference evidence="7" key="1">
    <citation type="submission" date="2022-09" db="EMBL/GenBank/DDBJ databases">
        <authorList>
            <person name="Li D."/>
            <person name="Cheng J."/>
            <person name="Li Y."/>
        </authorList>
    </citation>
    <scope>NUCLEOTIDE SEQUENCE</scope>
    <source>
        <strain evidence="7">DL</strain>
    </source>
</reference>
<name>A0ABY6FS00_9MICC</name>
<evidence type="ECO:0000313" key="8">
    <source>
        <dbReference type="Proteomes" id="UP001063368"/>
    </source>
</evidence>
<accession>A0ABY6FS00</accession>
<organism evidence="7 8">
    <name type="scientific">Arthrobacter koreensis</name>
    <dbReference type="NCBI Taxonomy" id="199136"/>
    <lineage>
        <taxon>Bacteria</taxon>
        <taxon>Bacillati</taxon>
        <taxon>Actinomycetota</taxon>
        <taxon>Actinomycetes</taxon>
        <taxon>Micrococcales</taxon>
        <taxon>Micrococcaceae</taxon>
        <taxon>Arthrobacter</taxon>
    </lineage>
</organism>
<evidence type="ECO:0000256" key="2">
    <source>
        <dbReference type="ARBA" id="ARBA00022475"/>
    </source>
</evidence>
<evidence type="ECO:0000256" key="6">
    <source>
        <dbReference type="SAM" id="Phobius"/>
    </source>
</evidence>
<keyword evidence="5 6" id="KW-0472">Membrane</keyword>
<feature type="transmembrane region" description="Helical" evidence="6">
    <location>
        <begin position="352"/>
        <end position="372"/>
    </location>
</feature>
<evidence type="ECO:0000256" key="4">
    <source>
        <dbReference type="ARBA" id="ARBA00022989"/>
    </source>
</evidence>